<dbReference type="GO" id="GO:0000976">
    <property type="term" value="F:transcription cis-regulatory region binding"/>
    <property type="evidence" value="ECO:0007669"/>
    <property type="project" value="TreeGrafter"/>
</dbReference>
<dbReference type="GO" id="GO:0000981">
    <property type="term" value="F:DNA-binding transcription factor activity, RNA polymerase II-specific"/>
    <property type="evidence" value="ECO:0007669"/>
    <property type="project" value="InterPro"/>
</dbReference>
<dbReference type="PROSITE" id="PS50048">
    <property type="entry name" value="ZN2_CY6_FUNGAL_2"/>
    <property type="match status" value="1"/>
</dbReference>
<evidence type="ECO:0000313" key="5">
    <source>
        <dbReference type="Proteomes" id="UP000826661"/>
    </source>
</evidence>
<dbReference type="InterPro" id="IPR036864">
    <property type="entry name" value="Zn2-C6_fun-type_DNA-bd_sf"/>
</dbReference>
<dbReference type="GO" id="GO:0008270">
    <property type="term" value="F:zinc ion binding"/>
    <property type="evidence" value="ECO:0007669"/>
    <property type="project" value="InterPro"/>
</dbReference>
<dbReference type="SMART" id="SM00066">
    <property type="entry name" value="GAL4"/>
    <property type="match status" value="1"/>
</dbReference>
<dbReference type="PROSITE" id="PS00463">
    <property type="entry name" value="ZN2_CY6_FUNGAL_1"/>
    <property type="match status" value="1"/>
</dbReference>
<organism evidence="4 5">
    <name type="scientific">Trichoderma simmonsii</name>
    <dbReference type="NCBI Taxonomy" id="1491479"/>
    <lineage>
        <taxon>Eukaryota</taxon>
        <taxon>Fungi</taxon>
        <taxon>Dikarya</taxon>
        <taxon>Ascomycota</taxon>
        <taxon>Pezizomycotina</taxon>
        <taxon>Sordariomycetes</taxon>
        <taxon>Hypocreomycetidae</taxon>
        <taxon>Hypocreales</taxon>
        <taxon>Hypocreaceae</taxon>
        <taxon>Trichoderma</taxon>
    </lineage>
</organism>
<dbReference type="Pfam" id="PF11951">
    <property type="entry name" value="Fungal_trans_2"/>
    <property type="match status" value="1"/>
</dbReference>
<accession>A0A8G0LBT3</accession>
<evidence type="ECO:0000313" key="4">
    <source>
        <dbReference type="EMBL" id="QYS99443.1"/>
    </source>
</evidence>
<dbReference type="PANTHER" id="PTHR37534:SF8">
    <property type="entry name" value="ZN(II)2CYS6 TRANSCRIPTION FACTOR (EUROFUNG)"/>
    <property type="match status" value="1"/>
</dbReference>
<proteinExistence type="predicted"/>
<evidence type="ECO:0000256" key="2">
    <source>
        <dbReference type="ARBA" id="ARBA00023242"/>
    </source>
</evidence>
<evidence type="ECO:0000256" key="1">
    <source>
        <dbReference type="ARBA" id="ARBA00004123"/>
    </source>
</evidence>
<dbReference type="AlphaFoldDB" id="A0A8G0LBT3"/>
<sequence length="522" mass="59461">MDTSCYTCRRRRIECRMDQPPCRKCTQAGLECTQTRPLRWAKGATYRTKKTEKTAANKPVISKKTTLFGPRLVARDVSHVQTATHPGSILVTNGGDREHYFRPTPIPQLDDPLLSNLDETTRYYLDYYSRCVCKLFIMYDSTVNPLRNVIGAAFDNPLLLSSIIALSSRHRVNSKLSYFQGRLVTSSTILTDTDHTALRFKHKTLRGLSDAVNDPQLRTLDATITSAFLLLFLDLLESGSGTWNIHLEGVKRLITQIETHTRPKGTVQQGFGTYLISIREFVSRQVYVIENLGPTYANPELLSNTPTPLRVTKQPLQQKLEHSYLGCPEYILDALGAFSSCRDFLLSSQPRSEADIETRIHRVNDVLRSMESFNCDSWAATLPRLPSTSVQIQELSKLAESYKLGAQIYGRRILDALIGEETSQDHLVRRLIGVIHELESDANLFKCILWPMVIAGLESREQVHREFISGCLEKFWLETRCLNVVNTGTILRKLWQWEEREDSTPNHWIFRIGQLGGDWLLV</sequence>
<dbReference type="GO" id="GO:0005634">
    <property type="term" value="C:nucleus"/>
    <property type="evidence" value="ECO:0007669"/>
    <property type="project" value="UniProtKB-SubCell"/>
</dbReference>
<name>A0A8G0LBT3_9HYPO</name>
<dbReference type="PANTHER" id="PTHR37534">
    <property type="entry name" value="TRANSCRIPTIONAL ACTIVATOR PROTEIN UGA3"/>
    <property type="match status" value="1"/>
</dbReference>
<evidence type="ECO:0000259" key="3">
    <source>
        <dbReference type="PROSITE" id="PS50048"/>
    </source>
</evidence>
<dbReference type="InterPro" id="IPR021858">
    <property type="entry name" value="Fun_TF"/>
</dbReference>
<dbReference type="EMBL" id="CP075866">
    <property type="protein sequence ID" value="QYS99443.1"/>
    <property type="molecule type" value="Genomic_DNA"/>
</dbReference>
<dbReference type="SUPFAM" id="SSF57701">
    <property type="entry name" value="Zn2/Cys6 DNA-binding domain"/>
    <property type="match status" value="1"/>
</dbReference>
<feature type="domain" description="Zn(2)-C6 fungal-type" evidence="3">
    <location>
        <begin position="4"/>
        <end position="34"/>
    </location>
</feature>
<dbReference type="Proteomes" id="UP000826661">
    <property type="component" value="Chromosome III"/>
</dbReference>
<keyword evidence="2" id="KW-0539">Nucleus</keyword>
<dbReference type="CDD" id="cd00067">
    <property type="entry name" value="GAL4"/>
    <property type="match status" value="1"/>
</dbReference>
<gene>
    <name evidence="4" type="ORF">H0G86_006578</name>
</gene>
<dbReference type="Pfam" id="PF00172">
    <property type="entry name" value="Zn_clus"/>
    <property type="match status" value="1"/>
</dbReference>
<dbReference type="GO" id="GO:0045944">
    <property type="term" value="P:positive regulation of transcription by RNA polymerase II"/>
    <property type="evidence" value="ECO:0007669"/>
    <property type="project" value="TreeGrafter"/>
</dbReference>
<dbReference type="Gene3D" id="4.10.240.10">
    <property type="entry name" value="Zn(2)-C6 fungal-type DNA-binding domain"/>
    <property type="match status" value="1"/>
</dbReference>
<keyword evidence="5" id="KW-1185">Reference proteome</keyword>
<reference evidence="4 5" key="1">
    <citation type="journal article" date="2021" name="BMC Genomics">
        <title>Telomere-to-telomere genome assembly of asparaginase-producing Trichoderma simmonsii.</title>
        <authorList>
            <person name="Chung D."/>
            <person name="Kwon Y.M."/>
            <person name="Yang Y."/>
        </authorList>
    </citation>
    <scope>NUCLEOTIDE SEQUENCE [LARGE SCALE GENOMIC DNA]</scope>
    <source>
        <strain evidence="4 5">GH-Sj1</strain>
    </source>
</reference>
<comment type="subcellular location">
    <subcellularLocation>
        <location evidence="1">Nucleus</location>
    </subcellularLocation>
</comment>
<dbReference type="InterPro" id="IPR001138">
    <property type="entry name" value="Zn2Cys6_DnaBD"/>
</dbReference>
<protein>
    <submittedName>
        <fullName evidence="4">Zn(2)-C6 fungal-type domain-containing protein</fullName>
    </submittedName>
</protein>